<dbReference type="PANTHER" id="PTHR32108:SF9">
    <property type="entry name" value="REVERSE TRANSCRIPTASE RNASE H-LIKE DOMAIN-CONTAINING PROTEIN"/>
    <property type="match status" value="1"/>
</dbReference>
<dbReference type="PANTHER" id="PTHR32108">
    <property type="entry name" value="DNA-DIRECTED RNA POLYMERASE SUBUNIT ALPHA"/>
    <property type="match status" value="1"/>
</dbReference>
<protein>
    <submittedName>
        <fullName evidence="1">Uncharacterized protein</fullName>
    </submittedName>
</protein>
<name>A0A9J5XM26_SOLCO</name>
<reference evidence="1 2" key="1">
    <citation type="submission" date="2020-09" db="EMBL/GenBank/DDBJ databases">
        <title>De no assembly of potato wild relative species, Solanum commersonii.</title>
        <authorList>
            <person name="Cho K."/>
        </authorList>
    </citation>
    <scope>NUCLEOTIDE SEQUENCE [LARGE SCALE GENOMIC DNA]</scope>
    <source>
        <strain evidence="1">LZ3.2</strain>
        <tissue evidence="1">Leaf</tissue>
    </source>
</reference>
<sequence>MTSNIETMVYPVDTPVDSTTRETTTVEENRKLRHVMAQLWQAWANGQEPPTSIPDFPEITSIRSSSSQVPISDPFFPPGYDPFDNCGAGPSTTRPQDMPFRNNPTIATAAPVYTLPQPIVTQRAAQEGQFTVHPEQYCTHGIAFGGPNSANERCEYHSGAPGHNTDNCWTLKGAIEKLIDHGVIVVTDDQNTPNVTNNPLPAQNNLVSMICDDQEYKLVGKMGKLFRKIGDEDKSIKSLEPVASLNVEGINLDTKILCVPGVSKGIKVQAGKEIVEEVDEAGGLTRFGRCYSPKELRKGKMTQNIQVPLKKAVTEEEAEEFLKKTKVPNYSVVEQLKKTPAQISLLSLLLHSEEHRRVLNKILNEAHVSKETTVNQLKRMAKRIFKSNTITFTNDELPTEGAGHNRALLLTVKCEGYYVKRVMIDGDQG</sequence>
<dbReference type="OrthoDB" id="1272705at2759"/>
<dbReference type="AlphaFoldDB" id="A0A9J5XM26"/>
<dbReference type="Proteomes" id="UP000824120">
    <property type="component" value="Chromosome 8"/>
</dbReference>
<dbReference type="EMBL" id="JACXVP010000008">
    <property type="protein sequence ID" value="KAG5588909.1"/>
    <property type="molecule type" value="Genomic_DNA"/>
</dbReference>
<comment type="caution">
    <text evidence="1">The sequence shown here is derived from an EMBL/GenBank/DDBJ whole genome shotgun (WGS) entry which is preliminary data.</text>
</comment>
<gene>
    <name evidence="1" type="ORF">H5410_039423</name>
</gene>
<evidence type="ECO:0000313" key="1">
    <source>
        <dbReference type="EMBL" id="KAG5588909.1"/>
    </source>
</evidence>
<proteinExistence type="predicted"/>
<organism evidence="1 2">
    <name type="scientific">Solanum commersonii</name>
    <name type="common">Commerson's wild potato</name>
    <name type="synonym">Commerson's nightshade</name>
    <dbReference type="NCBI Taxonomy" id="4109"/>
    <lineage>
        <taxon>Eukaryota</taxon>
        <taxon>Viridiplantae</taxon>
        <taxon>Streptophyta</taxon>
        <taxon>Embryophyta</taxon>
        <taxon>Tracheophyta</taxon>
        <taxon>Spermatophyta</taxon>
        <taxon>Magnoliopsida</taxon>
        <taxon>eudicotyledons</taxon>
        <taxon>Gunneridae</taxon>
        <taxon>Pentapetalae</taxon>
        <taxon>asterids</taxon>
        <taxon>lamiids</taxon>
        <taxon>Solanales</taxon>
        <taxon>Solanaceae</taxon>
        <taxon>Solanoideae</taxon>
        <taxon>Solaneae</taxon>
        <taxon>Solanum</taxon>
    </lineage>
</organism>
<keyword evidence="2" id="KW-1185">Reference proteome</keyword>
<evidence type="ECO:0000313" key="2">
    <source>
        <dbReference type="Proteomes" id="UP000824120"/>
    </source>
</evidence>
<accession>A0A9J5XM26</accession>